<dbReference type="AlphaFoldDB" id="A0A8K1C952"/>
<comment type="similarity">
    <text evidence="1">Belongs to the shaker potassium channel beta subunit family.</text>
</comment>
<evidence type="ECO:0000256" key="1">
    <source>
        <dbReference type="ARBA" id="ARBA00006515"/>
    </source>
</evidence>
<dbReference type="PANTHER" id="PTHR43150">
    <property type="entry name" value="HYPERKINETIC, ISOFORM M"/>
    <property type="match status" value="1"/>
</dbReference>
<reference evidence="5" key="1">
    <citation type="submission" date="2019-03" db="EMBL/GenBank/DDBJ databases">
        <title>Long read genome sequence of the mycoparasitic Pythium oligandrum ATCC 38472 isolated from sugarbeet rhizosphere.</title>
        <authorList>
            <person name="Gaulin E."/>
        </authorList>
    </citation>
    <scope>NUCLEOTIDE SEQUENCE</scope>
    <source>
        <strain evidence="5">ATCC 38472_TT</strain>
    </source>
</reference>
<evidence type="ECO:0000259" key="4">
    <source>
        <dbReference type="Pfam" id="PF00248"/>
    </source>
</evidence>
<keyword evidence="2" id="KW-0521">NADP</keyword>
<feature type="domain" description="NADP-dependent oxidoreductase" evidence="4">
    <location>
        <begin position="3"/>
        <end position="231"/>
    </location>
</feature>
<dbReference type="Gene3D" id="3.20.20.100">
    <property type="entry name" value="NADP-dependent oxidoreductase domain"/>
    <property type="match status" value="1"/>
</dbReference>
<organism evidence="5 6">
    <name type="scientific">Pythium oligandrum</name>
    <name type="common">Mycoparasitic fungus</name>
    <dbReference type="NCBI Taxonomy" id="41045"/>
    <lineage>
        <taxon>Eukaryota</taxon>
        <taxon>Sar</taxon>
        <taxon>Stramenopiles</taxon>
        <taxon>Oomycota</taxon>
        <taxon>Peronosporomycetes</taxon>
        <taxon>Pythiales</taxon>
        <taxon>Pythiaceae</taxon>
        <taxon>Pythium</taxon>
    </lineage>
</organism>
<accession>A0A8K1C952</accession>
<proteinExistence type="inferred from homology"/>
<dbReference type="PANTHER" id="PTHR43150:SF2">
    <property type="entry name" value="HYPERKINETIC, ISOFORM M"/>
    <property type="match status" value="1"/>
</dbReference>
<dbReference type="Proteomes" id="UP000794436">
    <property type="component" value="Unassembled WGS sequence"/>
</dbReference>
<evidence type="ECO:0000313" key="5">
    <source>
        <dbReference type="EMBL" id="TMW58852.1"/>
    </source>
</evidence>
<dbReference type="SUPFAM" id="SSF51430">
    <property type="entry name" value="NAD(P)-linked oxidoreductase"/>
    <property type="match status" value="1"/>
</dbReference>
<dbReference type="Pfam" id="PF00248">
    <property type="entry name" value="Aldo_ket_red"/>
    <property type="match status" value="1"/>
</dbReference>
<dbReference type="EMBL" id="SPLM01000110">
    <property type="protein sequence ID" value="TMW58852.1"/>
    <property type="molecule type" value="Genomic_DNA"/>
</dbReference>
<protein>
    <recommendedName>
        <fullName evidence="4">NADP-dependent oxidoreductase domain-containing protein</fullName>
    </recommendedName>
</protein>
<dbReference type="OrthoDB" id="2310150at2759"/>
<sequence>MGKDAPNSRGLSRKHLVEGIKSSLKRMQLEYVDVLFCHRPDPTTPIEETVRAMNFIIDQGWAFYWGTSEWLSSEILEACEVADRLGLIRPLCEQPEYNLFERSRVEMDYNVLYDKYKFGLTTWSPLKFGLLTGKYGNGIPEGSRLASELYRSFLRGDFEQLVRQVEQLRPIAMELSCSLAQLAVAWCTSNERVSTVILGASSLEQLDENLRALDVAPKLTDEVKARIDAIVKYEFKLPKHDAFVNIRAKYFE</sequence>
<gene>
    <name evidence="5" type="ORF">Poli38472_006997</name>
</gene>
<dbReference type="InterPro" id="IPR005399">
    <property type="entry name" value="K_chnl_volt-dep_bsu_KCNAB-rel"/>
</dbReference>
<comment type="caution">
    <text evidence="5">The sequence shown here is derived from an EMBL/GenBank/DDBJ whole genome shotgun (WGS) entry which is preliminary data.</text>
</comment>
<name>A0A8K1C952_PYTOL</name>
<dbReference type="GO" id="GO:0016491">
    <property type="term" value="F:oxidoreductase activity"/>
    <property type="evidence" value="ECO:0007669"/>
    <property type="project" value="UniProtKB-KW"/>
</dbReference>
<evidence type="ECO:0000313" key="6">
    <source>
        <dbReference type="Proteomes" id="UP000794436"/>
    </source>
</evidence>
<keyword evidence="3" id="KW-0560">Oxidoreductase</keyword>
<keyword evidence="6" id="KW-1185">Reference proteome</keyword>
<evidence type="ECO:0000256" key="3">
    <source>
        <dbReference type="ARBA" id="ARBA00023002"/>
    </source>
</evidence>
<dbReference type="PRINTS" id="PR01577">
    <property type="entry name" value="KCNABCHANNEL"/>
</dbReference>
<evidence type="ECO:0000256" key="2">
    <source>
        <dbReference type="ARBA" id="ARBA00022857"/>
    </source>
</evidence>
<dbReference type="InterPro" id="IPR023210">
    <property type="entry name" value="NADP_OxRdtase_dom"/>
</dbReference>
<dbReference type="InterPro" id="IPR036812">
    <property type="entry name" value="NAD(P)_OxRdtase_dom_sf"/>
</dbReference>